<keyword evidence="1" id="KW-0732">Signal</keyword>
<accession>A0ABQ6A3W5</accession>
<dbReference type="RefSeq" id="WP_284256067.1">
    <property type="nucleotide sequence ID" value="NZ_BSOS01000005.1"/>
</dbReference>
<dbReference type="InterPro" id="IPR007921">
    <property type="entry name" value="CHAP_dom"/>
</dbReference>
<dbReference type="Proteomes" id="UP001156641">
    <property type="component" value="Unassembled WGS sequence"/>
</dbReference>
<reference evidence="4" key="1">
    <citation type="journal article" date="2019" name="Int. J. Syst. Evol. Microbiol.">
        <title>The Global Catalogue of Microorganisms (GCM) 10K type strain sequencing project: providing services to taxonomists for standard genome sequencing and annotation.</title>
        <authorList>
            <consortium name="The Broad Institute Genomics Platform"/>
            <consortium name="The Broad Institute Genome Sequencing Center for Infectious Disease"/>
            <person name="Wu L."/>
            <person name="Ma J."/>
        </authorList>
    </citation>
    <scope>NUCLEOTIDE SEQUENCE [LARGE SCALE GENOMIC DNA]</scope>
    <source>
        <strain evidence="4">NBRC 112502</strain>
    </source>
</reference>
<proteinExistence type="predicted"/>
<feature type="signal peptide" evidence="1">
    <location>
        <begin position="1"/>
        <end position="25"/>
    </location>
</feature>
<protein>
    <recommendedName>
        <fullName evidence="2">Peptidase C51 domain-containing protein</fullName>
    </recommendedName>
</protein>
<organism evidence="3 4">
    <name type="scientific">Acidocella aquatica</name>
    <dbReference type="NCBI Taxonomy" id="1922313"/>
    <lineage>
        <taxon>Bacteria</taxon>
        <taxon>Pseudomonadati</taxon>
        <taxon>Pseudomonadota</taxon>
        <taxon>Alphaproteobacteria</taxon>
        <taxon>Acetobacterales</taxon>
        <taxon>Acidocellaceae</taxon>
        <taxon>Acidocella</taxon>
    </lineage>
</organism>
<dbReference type="Gene3D" id="3.90.1720.10">
    <property type="entry name" value="endopeptidase domain like (from Nostoc punctiforme)"/>
    <property type="match status" value="1"/>
</dbReference>
<dbReference type="SUPFAM" id="SSF54001">
    <property type="entry name" value="Cysteine proteinases"/>
    <property type="match status" value="1"/>
</dbReference>
<dbReference type="Pfam" id="PF05257">
    <property type="entry name" value="CHAP"/>
    <property type="match status" value="1"/>
</dbReference>
<comment type="caution">
    <text evidence="3">The sequence shown here is derived from an EMBL/GenBank/DDBJ whole genome shotgun (WGS) entry which is preliminary data.</text>
</comment>
<evidence type="ECO:0000259" key="2">
    <source>
        <dbReference type="PROSITE" id="PS50911"/>
    </source>
</evidence>
<evidence type="ECO:0000313" key="4">
    <source>
        <dbReference type="Proteomes" id="UP001156641"/>
    </source>
</evidence>
<evidence type="ECO:0000313" key="3">
    <source>
        <dbReference type="EMBL" id="GLR65566.1"/>
    </source>
</evidence>
<dbReference type="EMBL" id="BSOS01000005">
    <property type="protein sequence ID" value="GLR65566.1"/>
    <property type="molecule type" value="Genomic_DNA"/>
</dbReference>
<name>A0ABQ6A3W5_9PROT</name>
<feature type="domain" description="Peptidase C51" evidence="2">
    <location>
        <begin position="13"/>
        <end position="133"/>
    </location>
</feature>
<sequence>MMLARRLGLLAVFLALAACAGPRMASPSHFGTPTPLTCVPYAREVSGIQLDGDAYEWWGEADGVYPRSQRPARGAVLVFAPHGRMDVGHLAVVTAVRGPRNILVTQSNWLPHRIEHGQPVVDVSARNDWTRVRVWYEPAHQLGRKVYPTYGFILPN</sequence>
<dbReference type="InterPro" id="IPR038765">
    <property type="entry name" value="Papain-like_cys_pep_sf"/>
</dbReference>
<dbReference type="PROSITE" id="PS51257">
    <property type="entry name" value="PROKAR_LIPOPROTEIN"/>
    <property type="match status" value="1"/>
</dbReference>
<gene>
    <name evidence="3" type="ORF">GCM10010909_02440</name>
</gene>
<dbReference type="PROSITE" id="PS50911">
    <property type="entry name" value="CHAP"/>
    <property type="match status" value="1"/>
</dbReference>
<feature type="chain" id="PRO_5046692350" description="Peptidase C51 domain-containing protein" evidence="1">
    <location>
        <begin position="26"/>
        <end position="156"/>
    </location>
</feature>
<evidence type="ECO:0000256" key="1">
    <source>
        <dbReference type="SAM" id="SignalP"/>
    </source>
</evidence>
<keyword evidence="4" id="KW-1185">Reference proteome</keyword>